<name>A0ABR2I6I2_9EUKA</name>
<evidence type="ECO:0000313" key="6">
    <source>
        <dbReference type="EMBL" id="KAK8858127.1"/>
    </source>
</evidence>
<dbReference type="InterPro" id="IPR036187">
    <property type="entry name" value="DNA_mismatch_repair_MutS_sf"/>
</dbReference>
<dbReference type="SUPFAM" id="SSF52540">
    <property type="entry name" value="P-loop containing nucleoside triphosphate hydrolases"/>
    <property type="match status" value="1"/>
</dbReference>
<evidence type="ECO:0000256" key="1">
    <source>
        <dbReference type="ARBA" id="ARBA00006271"/>
    </source>
</evidence>
<evidence type="ECO:0000256" key="3">
    <source>
        <dbReference type="ARBA" id="ARBA00022840"/>
    </source>
</evidence>
<dbReference type="InterPro" id="IPR000432">
    <property type="entry name" value="DNA_mismatch_repair_MutS_C"/>
</dbReference>
<dbReference type="SMART" id="SM00534">
    <property type="entry name" value="MUTSac"/>
    <property type="match status" value="1"/>
</dbReference>
<dbReference type="PANTHER" id="PTHR11361:SF21">
    <property type="entry name" value="MUTS PROTEIN HOMOLOG 4"/>
    <property type="match status" value="1"/>
</dbReference>
<dbReference type="InterPro" id="IPR045076">
    <property type="entry name" value="MutS"/>
</dbReference>
<feature type="domain" description="DNA mismatch repair proteins mutS family" evidence="5">
    <location>
        <begin position="228"/>
        <end position="365"/>
    </location>
</feature>
<dbReference type="EMBL" id="JAPFFF010000019">
    <property type="protein sequence ID" value="KAK8858127.1"/>
    <property type="molecule type" value="Genomic_DNA"/>
</dbReference>
<dbReference type="SUPFAM" id="SSF48334">
    <property type="entry name" value="DNA repair protein MutS, domain III"/>
    <property type="match status" value="1"/>
</dbReference>
<dbReference type="InterPro" id="IPR027417">
    <property type="entry name" value="P-loop_NTPase"/>
</dbReference>
<organism evidence="6 7">
    <name type="scientific">Tritrichomonas musculus</name>
    <dbReference type="NCBI Taxonomy" id="1915356"/>
    <lineage>
        <taxon>Eukaryota</taxon>
        <taxon>Metamonada</taxon>
        <taxon>Parabasalia</taxon>
        <taxon>Tritrichomonadida</taxon>
        <taxon>Tritrichomonadidae</taxon>
        <taxon>Tritrichomonas</taxon>
    </lineage>
</organism>
<keyword evidence="4" id="KW-0238">DNA-binding</keyword>
<reference evidence="6 7" key="1">
    <citation type="submission" date="2024-04" db="EMBL/GenBank/DDBJ databases">
        <title>Tritrichomonas musculus Genome.</title>
        <authorList>
            <person name="Alves-Ferreira E."/>
            <person name="Grigg M."/>
            <person name="Lorenzi H."/>
            <person name="Galac M."/>
        </authorList>
    </citation>
    <scope>NUCLEOTIDE SEQUENCE [LARGE SCALE GENOMIC DNA]</scope>
    <source>
        <strain evidence="6 7">EAF2021</strain>
    </source>
</reference>
<comment type="caution">
    <text evidence="6">The sequence shown here is derived from an EMBL/GenBank/DDBJ whole genome shotgun (WGS) entry which is preliminary data.</text>
</comment>
<evidence type="ECO:0000256" key="4">
    <source>
        <dbReference type="ARBA" id="ARBA00023125"/>
    </source>
</evidence>
<dbReference type="Gene3D" id="3.40.50.300">
    <property type="entry name" value="P-loop containing nucleotide triphosphate hydrolases"/>
    <property type="match status" value="1"/>
</dbReference>
<keyword evidence="7" id="KW-1185">Reference proteome</keyword>
<comment type="similarity">
    <text evidence="1">Belongs to the DNA mismatch repair MutS family.</text>
</comment>
<keyword evidence="3" id="KW-0067">ATP-binding</keyword>
<evidence type="ECO:0000256" key="2">
    <source>
        <dbReference type="ARBA" id="ARBA00022741"/>
    </source>
</evidence>
<evidence type="ECO:0000259" key="5">
    <source>
        <dbReference type="SMART" id="SM00534"/>
    </source>
</evidence>
<dbReference type="Proteomes" id="UP001470230">
    <property type="component" value="Unassembled WGS sequence"/>
</dbReference>
<proteinExistence type="inferred from homology"/>
<gene>
    <name evidence="6" type="ORF">M9Y10_013227</name>
</gene>
<dbReference type="PANTHER" id="PTHR11361">
    <property type="entry name" value="DNA MISMATCH REPAIR PROTEIN MUTS FAMILY MEMBER"/>
    <property type="match status" value="1"/>
</dbReference>
<dbReference type="Pfam" id="PF00488">
    <property type="entry name" value="MutS_V"/>
    <property type="match status" value="1"/>
</dbReference>
<protein>
    <submittedName>
        <fullName evidence="6">MutS protein msh4</fullName>
    </submittedName>
</protein>
<sequence length="368" mass="41101">MKKIFAHAKTLSDKYGMKIKVKHNKSRRFYFQINKSHLEKSNNSGKNSAKSQNSVLNSVLDTIDQMGVSPSGYLIPPEMIHVAENANYVIGTTFDLLLLNKKNQTVQEDCISLTQKFIEGKIEEIRPFIKDIYEVSEVIAFIDYLLSLTTVEREYDYSQPEITSNQIFVLRKARHPIMEQLISSEFAKKVSVLLPNSAPDSNAKDPSKFNNRNVVTFVPNDLDLTTAKPMIILKGVNMSGKTTFLQMAVQTLIMAQCGSFVPCEKCVMSPFTSVFTRSGTNDSIEGNASAFLVEMKEMNHIISLADSTSFIAIDEPCVSTSVRDGIGLSFACLEKLISAHSFVICSTHFCELESLLDIYPCVSLKEII</sequence>
<accession>A0ABR2I6I2</accession>
<evidence type="ECO:0000313" key="7">
    <source>
        <dbReference type="Proteomes" id="UP001470230"/>
    </source>
</evidence>
<keyword evidence="2" id="KW-0547">Nucleotide-binding</keyword>